<feature type="compositionally biased region" description="Polar residues" evidence="11">
    <location>
        <begin position="373"/>
        <end position="382"/>
    </location>
</feature>
<organism evidence="13 14">
    <name type="scientific">Acanthamoeba castellanii (strain ATCC 30010 / Neff)</name>
    <dbReference type="NCBI Taxonomy" id="1257118"/>
    <lineage>
        <taxon>Eukaryota</taxon>
        <taxon>Amoebozoa</taxon>
        <taxon>Discosea</taxon>
        <taxon>Longamoebia</taxon>
        <taxon>Centramoebida</taxon>
        <taxon>Acanthamoebidae</taxon>
        <taxon>Acanthamoeba</taxon>
    </lineage>
</organism>
<dbReference type="PROSITE" id="PS00107">
    <property type="entry name" value="PROTEIN_KINASE_ATP"/>
    <property type="match status" value="1"/>
</dbReference>
<proteinExistence type="predicted"/>
<evidence type="ECO:0000256" key="6">
    <source>
        <dbReference type="ARBA" id="ARBA00022840"/>
    </source>
</evidence>
<evidence type="ECO:0000259" key="12">
    <source>
        <dbReference type="PROSITE" id="PS50011"/>
    </source>
</evidence>
<dbReference type="InterPro" id="IPR017441">
    <property type="entry name" value="Protein_kinase_ATP_BS"/>
</dbReference>
<protein>
    <submittedName>
        <fullName evidence="13">Protein kinase domain containing protein</fullName>
    </submittedName>
</protein>
<dbReference type="Proteomes" id="UP000011083">
    <property type="component" value="Unassembled WGS sequence"/>
</dbReference>
<evidence type="ECO:0000256" key="4">
    <source>
        <dbReference type="ARBA" id="ARBA00022741"/>
    </source>
</evidence>
<dbReference type="PROSITE" id="PS00109">
    <property type="entry name" value="PROTEIN_KINASE_TYR"/>
    <property type="match status" value="1"/>
</dbReference>
<comment type="subcellular location">
    <subcellularLocation>
        <location evidence="2">Endomembrane system</location>
    </subcellularLocation>
    <subcellularLocation>
        <location evidence="1">Membrane</location>
        <topology evidence="1">Single-pass membrane protein</topology>
    </subcellularLocation>
</comment>
<feature type="compositionally biased region" description="Low complexity" evidence="11">
    <location>
        <begin position="383"/>
        <end position="397"/>
    </location>
</feature>
<keyword evidence="6 10" id="KW-0067">ATP-binding</keyword>
<accession>L8GGI6</accession>
<evidence type="ECO:0000313" key="13">
    <source>
        <dbReference type="EMBL" id="ELR11863.1"/>
    </source>
</evidence>
<dbReference type="STRING" id="1257118.L8GGI6"/>
<dbReference type="InterPro" id="IPR000719">
    <property type="entry name" value="Prot_kinase_dom"/>
</dbReference>
<evidence type="ECO:0000256" key="2">
    <source>
        <dbReference type="ARBA" id="ARBA00004308"/>
    </source>
</evidence>
<gene>
    <name evidence="13" type="ORF">ACA1_273750</name>
</gene>
<feature type="compositionally biased region" description="Basic and acidic residues" evidence="11">
    <location>
        <begin position="401"/>
        <end position="420"/>
    </location>
</feature>
<evidence type="ECO:0000256" key="1">
    <source>
        <dbReference type="ARBA" id="ARBA00004167"/>
    </source>
</evidence>
<dbReference type="SMART" id="SM00219">
    <property type="entry name" value="TyrKc"/>
    <property type="match status" value="1"/>
</dbReference>
<comment type="catalytic activity">
    <reaction evidence="9">
        <text>L-tyrosyl-[protein] + ATP = O-phospho-L-tyrosyl-[protein] + ADP + H(+)</text>
        <dbReference type="Rhea" id="RHEA:10596"/>
        <dbReference type="Rhea" id="RHEA-COMP:10136"/>
        <dbReference type="Rhea" id="RHEA-COMP:20101"/>
        <dbReference type="ChEBI" id="CHEBI:15378"/>
        <dbReference type="ChEBI" id="CHEBI:30616"/>
        <dbReference type="ChEBI" id="CHEBI:46858"/>
        <dbReference type="ChEBI" id="CHEBI:61978"/>
        <dbReference type="ChEBI" id="CHEBI:456216"/>
        <dbReference type="EC" id="2.7.10.1"/>
    </reaction>
</comment>
<name>L8GGI6_ACACF</name>
<dbReference type="GO" id="GO:0050793">
    <property type="term" value="P:regulation of developmental process"/>
    <property type="evidence" value="ECO:0007669"/>
    <property type="project" value="UniProtKB-ARBA"/>
</dbReference>
<feature type="region of interest" description="Disordered" evidence="11">
    <location>
        <begin position="307"/>
        <end position="327"/>
    </location>
</feature>
<evidence type="ECO:0000256" key="3">
    <source>
        <dbReference type="ARBA" id="ARBA00022679"/>
    </source>
</evidence>
<dbReference type="GO" id="GO:0043235">
    <property type="term" value="C:receptor complex"/>
    <property type="evidence" value="ECO:0007669"/>
    <property type="project" value="TreeGrafter"/>
</dbReference>
<feature type="domain" description="Protein kinase" evidence="12">
    <location>
        <begin position="22"/>
        <end position="303"/>
    </location>
</feature>
<dbReference type="VEuPathDB" id="AmoebaDB:ACA1_273750"/>
<dbReference type="GO" id="GO:0004714">
    <property type="term" value="F:transmembrane receptor protein tyrosine kinase activity"/>
    <property type="evidence" value="ECO:0007669"/>
    <property type="project" value="UniProtKB-EC"/>
</dbReference>
<dbReference type="GeneID" id="14912339"/>
<evidence type="ECO:0000256" key="8">
    <source>
        <dbReference type="ARBA" id="ARBA00023137"/>
    </source>
</evidence>
<dbReference type="PANTHER" id="PTHR24416">
    <property type="entry name" value="TYROSINE-PROTEIN KINASE RECEPTOR"/>
    <property type="match status" value="1"/>
</dbReference>
<dbReference type="GO" id="GO:0007169">
    <property type="term" value="P:cell surface receptor protein tyrosine kinase signaling pathway"/>
    <property type="evidence" value="ECO:0007669"/>
    <property type="project" value="TreeGrafter"/>
</dbReference>
<keyword evidence="7" id="KW-0472">Membrane</keyword>
<dbReference type="InterPro" id="IPR001245">
    <property type="entry name" value="Ser-Thr/Tyr_kinase_cat_dom"/>
</dbReference>
<dbReference type="CDD" id="cd00192">
    <property type="entry name" value="PTKc"/>
    <property type="match status" value="1"/>
</dbReference>
<dbReference type="RefSeq" id="XP_004333876.1">
    <property type="nucleotide sequence ID" value="XM_004333828.1"/>
</dbReference>
<dbReference type="InterPro" id="IPR011009">
    <property type="entry name" value="Kinase-like_dom_sf"/>
</dbReference>
<dbReference type="SUPFAM" id="SSF56112">
    <property type="entry name" value="Protein kinase-like (PK-like)"/>
    <property type="match status" value="1"/>
</dbReference>
<dbReference type="GO" id="GO:0005524">
    <property type="term" value="F:ATP binding"/>
    <property type="evidence" value="ECO:0007669"/>
    <property type="project" value="UniProtKB-UniRule"/>
</dbReference>
<dbReference type="KEGG" id="acan:ACA1_273750"/>
<dbReference type="OrthoDB" id="25766at2759"/>
<dbReference type="GO" id="GO:0048468">
    <property type="term" value="P:cell development"/>
    <property type="evidence" value="ECO:0007669"/>
    <property type="project" value="UniProtKB-ARBA"/>
</dbReference>
<dbReference type="Pfam" id="PF07714">
    <property type="entry name" value="PK_Tyr_Ser-Thr"/>
    <property type="match status" value="2"/>
</dbReference>
<keyword evidence="5 13" id="KW-0418">Kinase</keyword>
<evidence type="ECO:0000256" key="9">
    <source>
        <dbReference type="ARBA" id="ARBA00051243"/>
    </source>
</evidence>
<keyword evidence="8" id="KW-0829">Tyrosine-protein kinase</keyword>
<dbReference type="PRINTS" id="PR00109">
    <property type="entry name" value="TYRKINASE"/>
</dbReference>
<evidence type="ECO:0000256" key="10">
    <source>
        <dbReference type="PROSITE-ProRule" id="PRU10141"/>
    </source>
</evidence>
<feature type="region of interest" description="Disordered" evidence="11">
    <location>
        <begin position="373"/>
        <end position="420"/>
    </location>
</feature>
<dbReference type="InterPro" id="IPR020635">
    <property type="entry name" value="Tyr_kinase_cat_dom"/>
</dbReference>
<dbReference type="InterPro" id="IPR050122">
    <property type="entry name" value="RTK"/>
</dbReference>
<dbReference type="Gene3D" id="1.10.510.10">
    <property type="entry name" value="Transferase(Phosphotransferase) domain 1"/>
    <property type="match status" value="1"/>
</dbReference>
<dbReference type="EMBL" id="KB008146">
    <property type="protein sequence ID" value="ELR11863.1"/>
    <property type="molecule type" value="Genomic_DNA"/>
</dbReference>
<feature type="compositionally biased region" description="Low complexity" evidence="11">
    <location>
        <begin position="309"/>
        <end position="327"/>
    </location>
</feature>
<keyword evidence="14" id="KW-1185">Reference proteome</keyword>
<dbReference type="OMA" id="YLASMHY"/>
<reference evidence="13 14" key="1">
    <citation type="journal article" date="2013" name="Genome Biol.">
        <title>Genome of Acanthamoeba castellanii highlights extensive lateral gene transfer and early evolution of tyrosine kinase signaling.</title>
        <authorList>
            <person name="Clarke M."/>
            <person name="Lohan A.J."/>
            <person name="Liu B."/>
            <person name="Lagkouvardos I."/>
            <person name="Roy S."/>
            <person name="Zafar N."/>
            <person name="Bertelli C."/>
            <person name="Schilde C."/>
            <person name="Kianianmomeni A."/>
            <person name="Burglin T.R."/>
            <person name="Frech C."/>
            <person name="Turcotte B."/>
            <person name="Kopec K.O."/>
            <person name="Synnott J.M."/>
            <person name="Choo C."/>
            <person name="Paponov I."/>
            <person name="Finkler A."/>
            <person name="Soon Heng Tan C."/>
            <person name="Hutchins A.P."/>
            <person name="Weinmeier T."/>
            <person name="Rattei T."/>
            <person name="Chu J.S."/>
            <person name="Gimenez G."/>
            <person name="Irimia M."/>
            <person name="Rigden D.J."/>
            <person name="Fitzpatrick D.A."/>
            <person name="Lorenzo-Morales J."/>
            <person name="Bateman A."/>
            <person name="Chiu C.H."/>
            <person name="Tang P."/>
            <person name="Hegemann P."/>
            <person name="Fromm H."/>
            <person name="Raoult D."/>
            <person name="Greub G."/>
            <person name="Miranda-Saavedra D."/>
            <person name="Chen N."/>
            <person name="Nash P."/>
            <person name="Ginger M.L."/>
            <person name="Horn M."/>
            <person name="Schaap P."/>
            <person name="Caler L."/>
            <person name="Loftus B."/>
        </authorList>
    </citation>
    <scope>NUCLEOTIDE SEQUENCE [LARGE SCALE GENOMIC DNA]</scope>
    <source>
        <strain evidence="13 14">Neff</strain>
    </source>
</reference>
<evidence type="ECO:0000256" key="7">
    <source>
        <dbReference type="ARBA" id="ARBA00023136"/>
    </source>
</evidence>
<evidence type="ECO:0000256" key="11">
    <source>
        <dbReference type="SAM" id="MobiDB-lite"/>
    </source>
</evidence>
<dbReference type="PROSITE" id="PS50011">
    <property type="entry name" value="PROTEIN_KINASE_DOM"/>
    <property type="match status" value="1"/>
</dbReference>
<dbReference type="GO" id="GO:0012505">
    <property type="term" value="C:endomembrane system"/>
    <property type="evidence" value="ECO:0007669"/>
    <property type="project" value="UniProtKB-SubCell"/>
</dbReference>
<evidence type="ECO:0000313" key="14">
    <source>
        <dbReference type="Proteomes" id="UP000011083"/>
    </source>
</evidence>
<evidence type="ECO:0000256" key="5">
    <source>
        <dbReference type="ARBA" id="ARBA00022777"/>
    </source>
</evidence>
<dbReference type="InterPro" id="IPR008266">
    <property type="entry name" value="Tyr_kinase_AS"/>
</dbReference>
<keyword evidence="3" id="KW-0808">Transferase</keyword>
<dbReference type="PANTHER" id="PTHR24416:SF611">
    <property type="entry name" value="TYROSINE-PROTEIN KINASE TRANSMEMBRANE RECEPTOR ROR"/>
    <property type="match status" value="1"/>
</dbReference>
<sequence length="420" mass="45594">MQRVPATPRKDSVKATISQNDLSFVNKLGVGAFGDVWEGRLRGTTTVAIKSVRSTDKTSFLAEAQIMSYASLKPRSTKRFALILITHTFELLGVFRRHPNVVTFFGLAEGPGQLFIITEFMADGSLDKHLIRNQGAVSVESLIQMTKDLAAGMDHLAEHGIIHRDLAARNLLLEIKRSDVYRVKVCDFGLSRLSTEELNPQQMKTIPVRWTAVEVFMGKPYTGKCDVWSFGVTVWEIFSFGALPYAGMATREVVDAVLQGVRLAKPDGCPDDIFTQIILPCLQANPEDRPTFRELYHKLESLFPSQQRTSSSLTTSPTTSNFSATLSHSSSCGGSGGISLSSSPAAAVPTSMAMQVAEEVMASSQSLTALAPYASSSGVTTRSPPSVESAEPSVTPVAPSKTEDGGGREWQDDRVQLRGE</sequence>
<keyword evidence="4 10" id="KW-0547">Nucleotide-binding</keyword>
<dbReference type="AlphaFoldDB" id="L8GGI6"/>
<dbReference type="GO" id="GO:0005886">
    <property type="term" value="C:plasma membrane"/>
    <property type="evidence" value="ECO:0007669"/>
    <property type="project" value="TreeGrafter"/>
</dbReference>
<dbReference type="FunFam" id="1.10.510.10:FF:001512">
    <property type="entry name" value="Receptor tyrosine-protein kinase erbB-2"/>
    <property type="match status" value="1"/>
</dbReference>
<feature type="binding site" evidence="10">
    <location>
        <position position="50"/>
    </location>
    <ligand>
        <name>ATP</name>
        <dbReference type="ChEBI" id="CHEBI:30616"/>
    </ligand>
</feature>